<dbReference type="EMBL" id="KN834774">
    <property type="protein sequence ID" value="KIK60725.1"/>
    <property type="molecule type" value="Genomic_DNA"/>
</dbReference>
<evidence type="ECO:0000313" key="1">
    <source>
        <dbReference type="EMBL" id="KIK60725.1"/>
    </source>
</evidence>
<proteinExistence type="predicted"/>
<reference evidence="1 2" key="1">
    <citation type="submission" date="2014-04" db="EMBL/GenBank/DDBJ databases">
        <title>Evolutionary Origins and Diversification of the Mycorrhizal Mutualists.</title>
        <authorList>
            <consortium name="DOE Joint Genome Institute"/>
            <consortium name="Mycorrhizal Genomics Consortium"/>
            <person name="Kohler A."/>
            <person name="Kuo A."/>
            <person name="Nagy L.G."/>
            <person name="Floudas D."/>
            <person name="Copeland A."/>
            <person name="Barry K.W."/>
            <person name="Cichocki N."/>
            <person name="Veneault-Fourrey C."/>
            <person name="LaButti K."/>
            <person name="Lindquist E.A."/>
            <person name="Lipzen A."/>
            <person name="Lundell T."/>
            <person name="Morin E."/>
            <person name="Murat C."/>
            <person name="Riley R."/>
            <person name="Ohm R."/>
            <person name="Sun H."/>
            <person name="Tunlid A."/>
            <person name="Henrissat B."/>
            <person name="Grigoriev I.V."/>
            <person name="Hibbett D.S."/>
            <person name="Martin F."/>
        </authorList>
    </citation>
    <scope>NUCLEOTIDE SEQUENCE [LARGE SCALE GENOMIC DNA]</scope>
    <source>
        <strain evidence="1 2">FD-317 M1</strain>
    </source>
</reference>
<gene>
    <name evidence="1" type="ORF">GYMLUDRAFT_600504</name>
</gene>
<accession>A0A0D0BAJ3</accession>
<dbReference type="AlphaFoldDB" id="A0A0D0BAJ3"/>
<name>A0A0D0BAJ3_9AGAR</name>
<evidence type="ECO:0000313" key="2">
    <source>
        <dbReference type="Proteomes" id="UP000053593"/>
    </source>
</evidence>
<protein>
    <submittedName>
        <fullName evidence="1">Uncharacterized protein</fullName>
    </submittedName>
</protein>
<dbReference type="HOGENOM" id="CLU_1073845_0_0_1"/>
<dbReference type="Proteomes" id="UP000053593">
    <property type="component" value="Unassembled WGS sequence"/>
</dbReference>
<sequence length="259" mass="28282">MNPQSIVSCNSELTPTVNFLGRRSSLRVQKLAARKAEETKKVPVAAPKRKLKENANVPEVSAKRKVSSTTRSAKSKIVPLKKRALPNVGGFAAPGMAGSLQMKNVTAGRIPALIQAESISANPQRSHVVASQNASVFSSFDISDHVVSSSSTRPKRRSSTFTFAQPSKTTSVSITKQISNESNDSARTRTSLTKISINFKTVTTFPDDGTVFHTDEAEEYSPETTTEIPKSAKNRHVVAECKRLLKEHEEEHTLFLAVY</sequence>
<keyword evidence="2" id="KW-1185">Reference proteome</keyword>
<organism evidence="1 2">
    <name type="scientific">Collybiopsis luxurians FD-317 M1</name>
    <dbReference type="NCBI Taxonomy" id="944289"/>
    <lineage>
        <taxon>Eukaryota</taxon>
        <taxon>Fungi</taxon>
        <taxon>Dikarya</taxon>
        <taxon>Basidiomycota</taxon>
        <taxon>Agaricomycotina</taxon>
        <taxon>Agaricomycetes</taxon>
        <taxon>Agaricomycetidae</taxon>
        <taxon>Agaricales</taxon>
        <taxon>Marasmiineae</taxon>
        <taxon>Omphalotaceae</taxon>
        <taxon>Collybiopsis</taxon>
        <taxon>Collybiopsis luxurians</taxon>
    </lineage>
</organism>